<dbReference type="AlphaFoldDB" id="A0A0K8NWB2"/>
<dbReference type="Proteomes" id="UP000037660">
    <property type="component" value="Unassembled WGS sequence"/>
</dbReference>
<keyword evidence="2" id="KW-1185">Reference proteome</keyword>
<reference evidence="2" key="1">
    <citation type="submission" date="2015-07" db="EMBL/GenBank/DDBJ databases">
        <title>Discovery of a poly(ethylene terephthalate assimilation.</title>
        <authorList>
            <person name="Yoshida S."/>
            <person name="Hiraga K."/>
            <person name="Takehana T."/>
            <person name="Taniguchi I."/>
            <person name="Yamaji H."/>
            <person name="Maeda Y."/>
            <person name="Toyohara K."/>
            <person name="Miyamoto K."/>
            <person name="Kimura Y."/>
            <person name="Oda K."/>
        </authorList>
    </citation>
    <scope>NUCLEOTIDE SEQUENCE [LARGE SCALE GENOMIC DNA]</scope>
    <source>
        <strain evidence="2">NBRC 110686 / TISTR 2288 / 201-F6</strain>
    </source>
</reference>
<proteinExistence type="predicted"/>
<dbReference type="EMBL" id="BBYR01000006">
    <property type="protein sequence ID" value="GAP34230.1"/>
    <property type="molecule type" value="Genomic_DNA"/>
</dbReference>
<organism evidence="1 2">
    <name type="scientific">Piscinibacter sakaiensis</name>
    <name type="common">Ideonella sakaiensis</name>
    <dbReference type="NCBI Taxonomy" id="1547922"/>
    <lineage>
        <taxon>Bacteria</taxon>
        <taxon>Pseudomonadati</taxon>
        <taxon>Pseudomonadota</taxon>
        <taxon>Betaproteobacteria</taxon>
        <taxon>Burkholderiales</taxon>
        <taxon>Sphaerotilaceae</taxon>
        <taxon>Piscinibacter</taxon>
    </lineage>
</organism>
<accession>A0A0K8NWB2</accession>
<dbReference type="InterPro" id="IPR021647">
    <property type="entry name" value="CusF_Ec"/>
</dbReference>
<dbReference type="Pfam" id="PF11604">
    <property type="entry name" value="CusF_Ec"/>
    <property type="match status" value="1"/>
</dbReference>
<reference evidence="1 2" key="2">
    <citation type="journal article" date="2016" name="Science">
        <title>A bacterium that degrades and assimilates poly(ethylene terephthalate).</title>
        <authorList>
            <person name="Yoshida S."/>
            <person name="Hiraga K."/>
            <person name="Takehana T."/>
            <person name="Taniguchi I."/>
            <person name="Yamaji H."/>
            <person name="Maeda Y."/>
            <person name="Toyohara K."/>
            <person name="Miyamoto K."/>
            <person name="Kimura Y."/>
            <person name="Oda K."/>
        </authorList>
    </citation>
    <scope>NUCLEOTIDE SEQUENCE [LARGE SCALE GENOMIC DNA]</scope>
    <source>
        <strain evidence="2">NBRC 110686 / TISTR 2288 / 201-F6</strain>
    </source>
</reference>
<gene>
    <name evidence="1" type="ORF">ISF6_4009</name>
</gene>
<evidence type="ECO:0000313" key="1">
    <source>
        <dbReference type="EMBL" id="GAP34230.1"/>
    </source>
</evidence>
<dbReference type="STRING" id="1547922.ISF6_4009"/>
<name>A0A0K8NWB2_PISS1</name>
<evidence type="ECO:0000313" key="2">
    <source>
        <dbReference type="Proteomes" id="UP000037660"/>
    </source>
</evidence>
<comment type="caution">
    <text evidence="1">The sequence shown here is derived from an EMBL/GenBank/DDBJ whole genome shotgun (WGS) entry which is preliminary data.</text>
</comment>
<protein>
    <submittedName>
        <fullName evidence="1">Uncharacterized protein</fullName>
    </submittedName>
</protein>
<dbReference type="InterPro" id="IPR042230">
    <property type="entry name" value="CusF_sf"/>
</dbReference>
<sequence length="78" mass="8894">MPSDPLRGEIVKIDPERGTVELQHEPIPYLRLPGKRTVFRYHHPTVVLRVKAGDRVIFRADRFDGALVVTGPMIPLPR</sequence>
<dbReference type="Gene3D" id="2.40.50.320">
    <property type="entry name" value="Copper binding periplasmic protein CusF"/>
    <property type="match status" value="1"/>
</dbReference>